<keyword evidence="4" id="KW-0132">Cell division</keyword>
<keyword evidence="13" id="KW-0175">Coiled coil</keyword>
<evidence type="ECO:0000256" key="2">
    <source>
        <dbReference type="ARBA" id="ARBA00022475"/>
    </source>
</evidence>
<keyword evidence="6" id="KW-0133">Cell shape</keyword>
<evidence type="ECO:0000313" key="16">
    <source>
        <dbReference type="Proteomes" id="UP000193450"/>
    </source>
</evidence>
<dbReference type="GO" id="GO:0051301">
    <property type="term" value="P:cell division"/>
    <property type="evidence" value="ECO:0007669"/>
    <property type="project" value="UniProtKB-KW"/>
</dbReference>
<keyword evidence="3" id="KW-0997">Cell inner membrane</keyword>
<evidence type="ECO:0000256" key="13">
    <source>
        <dbReference type="SAM" id="Coils"/>
    </source>
</evidence>
<keyword evidence="5" id="KW-0812">Transmembrane</keyword>
<sequence length="158" mass="17376">MELVITVAIAAAIIGLVAGYIITQRTSPSRQSQQQLEQHLNEMQQQQESYQSEVSEHFVETAELLNQLTTSYRDVHTHLAKGAQLLAGDNASQSLKALGDDNDAATIENVATDTITPPLDYAPKVAPNEPGMLNEEFGLEKQERQQEIEGVLASEDRM</sequence>
<dbReference type="PANTHER" id="PTHR39579">
    <property type="entry name" value="INNER MEMBRANE PROTEIN YHCB"/>
    <property type="match status" value="1"/>
</dbReference>
<dbReference type="AlphaFoldDB" id="A0A1X9NEE4"/>
<evidence type="ECO:0000313" key="15">
    <source>
        <dbReference type="EMBL" id="ARN76400.1"/>
    </source>
</evidence>
<dbReference type="InterPro" id="IPR009386">
    <property type="entry name" value="ZapG-like"/>
</dbReference>
<dbReference type="GO" id="GO:0005886">
    <property type="term" value="C:plasma membrane"/>
    <property type="evidence" value="ECO:0007669"/>
    <property type="project" value="UniProtKB-SubCell"/>
</dbReference>
<evidence type="ECO:0000256" key="5">
    <source>
        <dbReference type="ARBA" id="ARBA00022692"/>
    </source>
</evidence>
<dbReference type="EMBL" id="CP019343">
    <property type="protein sequence ID" value="ARN76400.1"/>
    <property type="molecule type" value="Genomic_DNA"/>
</dbReference>
<evidence type="ECO:0000256" key="8">
    <source>
        <dbReference type="ARBA" id="ARBA00023136"/>
    </source>
</evidence>
<dbReference type="KEGG" id="osg:BST96_12540"/>
<dbReference type="PANTHER" id="PTHR39579:SF1">
    <property type="entry name" value="INNER MEMBRANE PROTEIN YHCB"/>
    <property type="match status" value="1"/>
</dbReference>
<gene>
    <name evidence="15" type="ORF">BST96_12540</name>
</gene>
<proteinExistence type="inferred from homology"/>
<dbReference type="Pfam" id="PF06295">
    <property type="entry name" value="ZapG-like"/>
    <property type="match status" value="1"/>
</dbReference>
<feature type="coiled-coil region" evidence="13">
    <location>
        <begin position="29"/>
        <end position="56"/>
    </location>
</feature>
<keyword evidence="7" id="KW-1133">Transmembrane helix</keyword>
<evidence type="ECO:0000256" key="9">
    <source>
        <dbReference type="ARBA" id="ARBA00023306"/>
    </source>
</evidence>
<accession>A0A1X9NEE4</accession>
<feature type="region of interest" description="Disordered" evidence="14">
    <location>
        <begin position="126"/>
        <end position="158"/>
    </location>
</feature>
<comment type="subcellular location">
    <subcellularLocation>
        <location evidence="1">Cell inner membrane</location>
        <topology evidence="1">Single-pass membrane protein</topology>
    </subcellularLocation>
</comment>
<keyword evidence="2" id="KW-1003">Cell membrane</keyword>
<keyword evidence="8" id="KW-0472">Membrane</keyword>
<dbReference type="Proteomes" id="UP000193450">
    <property type="component" value="Chromosome"/>
</dbReference>
<evidence type="ECO:0000256" key="3">
    <source>
        <dbReference type="ARBA" id="ARBA00022519"/>
    </source>
</evidence>
<name>A0A1X9NEE4_9GAMM</name>
<evidence type="ECO:0000256" key="14">
    <source>
        <dbReference type="SAM" id="MobiDB-lite"/>
    </source>
</evidence>
<organism evidence="15 16">
    <name type="scientific">Oceanicoccus sagamiensis</name>
    <dbReference type="NCBI Taxonomy" id="716816"/>
    <lineage>
        <taxon>Bacteria</taxon>
        <taxon>Pseudomonadati</taxon>
        <taxon>Pseudomonadota</taxon>
        <taxon>Gammaproteobacteria</taxon>
        <taxon>Cellvibrionales</taxon>
        <taxon>Spongiibacteraceae</taxon>
        <taxon>Oceanicoccus</taxon>
    </lineage>
</organism>
<evidence type="ECO:0000256" key="7">
    <source>
        <dbReference type="ARBA" id="ARBA00022989"/>
    </source>
</evidence>
<comment type="similarity">
    <text evidence="10">Belongs to the ZapG family.</text>
</comment>
<keyword evidence="9" id="KW-0131">Cell cycle</keyword>
<reference evidence="15 16" key="1">
    <citation type="submission" date="2016-11" db="EMBL/GenBank/DDBJ databases">
        <title>Trade-off between light-utilization and light-protection in marine flavobacteria.</title>
        <authorList>
            <person name="Kumagai Y."/>
        </authorList>
    </citation>
    <scope>NUCLEOTIDE SEQUENCE [LARGE SCALE GENOMIC DNA]</scope>
    <source>
        <strain evidence="15 16">NBRC 107125</strain>
    </source>
</reference>
<evidence type="ECO:0000256" key="1">
    <source>
        <dbReference type="ARBA" id="ARBA00004377"/>
    </source>
</evidence>
<evidence type="ECO:0000256" key="10">
    <source>
        <dbReference type="ARBA" id="ARBA00035657"/>
    </source>
</evidence>
<evidence type="ECO:0000256" key="11">
    <source>
        <dbReference type="ARBA" id="ARBA00035703"/>
    </source>
</evidence>
<evidence type="ECO:0000256" key="6">
    <source>
        <dbReference type="ARBA" id="ARBA00022960"/>
    </source>
</evidence>
<keyword evidence="16" id="KW-1185">Reference proteome</keyword>
<dbReference type="STRING" id="716816.BST96_12540"/>
<evidence type="ECO:0000256" key="12">
    <source>
        <dbReference type="ARBA" id="ARBA00035727"/>
    </source>
</evidence>
<dbReference type="GO" id="GO:0008360">
    <property type="term" value="P:regulation of cell shape"/>
    <property type="evidence" value="ECO:0007669"/>
    <property type="project" value="UniProtKB-KW"/>
</dbReference>
<feature type="compositionally biased region" description="Basic and acidic residues" evidence="14">
    <location>
        <begin position="138"/>
        <end position="147"/>
    </location>
</feature>
<protein>
    <recommendedName>
        <fullName evidence="11">Z-ring associated protein G</fullName>
    </recommendedName>
    <alternativeName>
        <fullName evidence="12">Cell division protein ZapG</fullName>
    </alternativeName>
</protein>
<evidence type="ECO:0000256" key="4">
    <source>
        <dbReference type="ARBA" id="ARBA00022618"/>
    </source>
</evidence>